<dbReference type="EMBL" id="BLAD01000040">
    <property type="protein sequence ID" value="GER99518.1"/>
    <property type="molecule type" value="Genomic_DNA"/>
</dbReference>
<dbReference type="RefSeq" id="WP_218034184.1">
    <property type="nucleotide sequence ID" value="NZ_BAAABN010000042.1"/>
</dbReference>
<evidence type="ECO:0000313" key="2">
    <source>
        <dbReference type="EMBL" id="GER99518.1"/>
    </source>
</evidence>
<dbReference type="AlphaFoldDB" id="A0A5M3VTG7"/>
<evidence type="ECO:0000313" key="3">
    <source>
        <dbReference type="Proteomes" id="UP000334990"/>
    </source>
</evidence>
<organism evidence="2 3">
    <name type="scientific">Acrocarpospora corrugata</name>
    <dbReference type="NCBI Taxonomy" id="35763"/>
    <lineage>
        <taxon>Bacteria</taxon>
        <taxon>Bacillati</taxon>
        <taxon>Actinomycetota</taxon>
        <taxon>Actinomycetes</taxon>
        <taxon>Streptosporangiales</taxon>
        <taxon>Streptosporangiaceae</taxon>
        <taxon>Acrocarpospora</taxon>
    </lineage>
</organism>
<dbReference type="NCBIfam" id="NF046112">
    <property type="entry name" value="MSMEG_6209_Nter"/>
    <property type="match status" value="1"/>
</dbReference>
<gene>
    <name evidence="2" type="ORF">Acor_15820</name>
</gene>
<keyword evidence="3" id="KW-1185">Reference proteome</keyword>
<feature type="compositionally biased region" description="Low complexity" evidence="1">
    <location>
        <begin position="1"/>
        <end position="10"/>
    </location>
</feature>
<dbReference type="Proteomes" id="UP000334990">
    <property type="component" value="Unassembled WGS sequence"/>
</dbReference>
<accession>A0A5M3VTG7</accession>
<sequence length="91" mass="9981">MAGDGEAQEQVAEDQEQVGEEREQAAIQEAITRLAAQFADVLTLEQVEAVVREAHEGFQDSTVRDFVPVLVQHEALTRLREMAAQSTEASA</sequence>
<dbReference type="Gene3D" id="1.10.8.1060">
    <property type="entry name" value="Corynebacterium glutamicum thioredoxin-dependent arsenate reductase, N-terminal domain"/>
    <property type="match status" value="1"/>
</dbReference>
<name>A0A5M3VTG7_9ACTN</name>
<reference evidence="2 3" key="1">
    <citation type="submission" date="2019-10" db="EMBL/GenBank/DDBJ databases">
        <title>Whole genome shotgun sequence of Acrocarpospora corrugata NBRC 13972.</title>
        <authorList>
            <person name="Ichikawa N."/>
            <person name="Kimura A."/>
            <person name="Kitahashi Y."/>
            <person name="Komaki H."/>
            <person name="Oguchi A."/>
        </authorList>
    </citation>
    <scope>NUCLEOTIDE SEQUENCE [LARGE SCALE GENOMIC DNA]</scope>
    <source>
        <strain evidence="2 3">NBRC 13972</strain>
    </source>
</reference>
<evidence type="ECO:0000256" key="1">
    <source>
        <dbReference type="SAM" id="MobiDB-lite"/>
    </source>
</evidence>
<comment type="caution">
    <text evidence="2">The sequence shown here is derived from an EMBL/GenBank/DDBJ whole genome shotgun (WGS) entry which is preliminary data.</text>
</comment>
<proteinExistence type="predicted"/>
<feature type="region of interest" description="Disordered" evidence="1">
    <location>
        <begin position="1"/>
        <end position="24"/>
    </location>
</feature>
<protein>
    <submittedName>
        <fullName evidence="2">Uncharacterized protein</fullName>
    </submittedName>
</protein>